<evidence type="ECO:0000259" key="1">
    <source>
        <dbReference type="Pfam" id="PF07075"/>
    </source>
</evidence>
<gene>
    <name evidence="3" type="ORF">ENJ10_04915</name>
</gene>
<reference evidence="3" key="1">
    <citation type="journal article" date="2020" name="mSystems">
        <title>Genome- and Community-Level Interaction Insights into Carbon Utilization and Element Cycling Functions of Hydrothermarchaeota in Hydrothermal Sediment.</title>
        <authorList>
            <person name="Zhou Z."/>
            <person name="Liu Y."/>
            <person name="Xu W."/>
            <person name="Pan J."/>
            <person name="Luo Z.H."/>
            <person name="Li M."/>
        </authorList>
    </citation>
    <scope>NUCLEOTIDE SEQUENCE [LARGE SCALE GENOMIC DNA]</scope>
    <source>
        <strain evidence="3">HyVt-456</strain>
    </source>
</reference>
<dbReference type="Gene3D" id="3.40.50.12170">
    <property type="entry name" value="Uncharacterised protein PF07075, DUF1343"/>
    <property type="match status" value="1"/>
</dbReference>
<dbReference type="PANTHER" id="PTHR42915">
    <property type="entry name" value="HYPOTHETICAL 460 KDA PROTEIN IN FEUA-SIGW INTERGENIC REGION [PRECURSOR]"/>
    <property type="match status" value="1"/>
</dbReference>
<dbReference type="PANTHER" id="PTHR42915:SF1">
    <property type="entry name" value="PEPTIDOGLYCAN BETA-N-ACETYLMURAMIDASE NAMZ"/>
    <property type="match status" value="1"/>
</dbReference>
<dbReference type="EMBL" id="DRLD01000132">
    <property type="protein sequence ID" value="HED10006.1"/>
    <property type="molecule type" value="Genomic_DNA"/>
</dbReference>
<dbReference type="InterPro" id="IPR008302">
    <property type="entry name" value="NamZ"/>
</dbReference>
<dbReference type="AlphaFoldDB" id="A0A7V1PUM3"/>
<comment type="caution">
    <text evidence="3">The sequence shown here is derived from an EMBL/GenBank/DDBJ whole genome shotgun (WGS) entry which is preliminary data.</text>
</comment>
<dbReference type="PIRSF" id="PIRSF016719">
    <property type="entry name" value="UCP016719"/>
    <property type="match status" value="1"/>
</dbReference>
<dbReference type="Proteomes" id="UP000886005">
    <property type="component" value="Unassembled WGS sequence"/>
</dbReference>
<feature type="domain" description="Peptidoglycan beta-N-acetylmuramidase NamZ C-terminal" evidence="2">
    <location>
        <begin position="252"/>
        <end position="409"/>
    </location>
</feature>
<evidence type="ECO:0000313" key="3">
    <source>
        <dbReference type="EMBL" id="HED10006.1"/>
    </source>
</evidence>
<protein>
    <submittedName>
        <fullName evidence="3">DUF1343 domain-containing protein</fullName>
    </submittedName>
</protein>
<accession>A0A7V1PUM3</accession>
<dbReference type="Pfam" id="PF07075">
    <property type="entry name" value="NamZ_N"/>
    <property type="match status" value="1"/>
</dbReference>
<organism evidence="3">
    <name type="scientific">Caldithrix abyssi</name>
    <dbReference type="NCBI Taxonomy" id="187145"/>
    <lineage>
        <taxon>Bacteria</taxon>
        <taxon>Pseudomonadati</taxon>
        <taxon>Calditrichota</taxon>
        <taxon>Calditrichia</taxon>
        <taxon>Calditrichales</taxon>
        <taxon>Calditrichaceae</taxon>
        <taxon>Caldithrix</taxon>
    </lineage>
</organism>
<evidence type="ECO:0000259" key="2">
    <source>
        <dbReference type="Pfam" id="PF20732"/>
    </source>
</evidence>
<dbReference type="Gene3D" id="3.90.1150.140">
    <property type="match status" value="1"/>
</dbReference>
<sequence length="409" mass="45710">MNIYFTGSDVKHLIFILSAFLLLQCRGKLQTGADQLQNYQHLFKGKRLGIVANHTAVDASGRHIVDIFRKMPGVRVSALFGPEHGFRGSAADGQHIRDDSLSAIPVYSLYGASRMPSAEMLRDVDMLVFDIQDIGARYYTYIWSLSYVMDAAAALGIPLVVLDRPNPITAEFVQGAVNDTSSFVGRFPIAARHGMTVAELARMFKGEGWVADSLKLTLIPLKNYRRDLWYDQTGLPFIAPSPNMSSLEIATVYPGMCLIEGTNLSEGRGTDSPFLLSGAPWLNSARAARLLNDLQLPGVSFVDTAFTPVHIPGKAHHPKYEGQRCNGIYLKITDRQRFKPFSTALRLLLVVKKLHPETLSFRPKGFDRLAGSDHIRGVLEKGGDWKELLPLIRHGLEKFRRQRHKYLLY</sequence>
<feature type="domain" description="Peptidoglycan beta-N-acetylmuramidase NamZ N-terminal" evidence="1">
    <location>
        <begin position="49"/>
        <end position="247"/>
    </location>
</feature>
<name>A0A7V1PUM3_CALAY</name>
<dbReference type="Pfam" id="PF20732">
    <property type="entry name" value="NamZ_C"/>
    <property type="match status" value="1"/>
</dbReference>
<dbReference type="InterPro" id="IPR048503">
    <property type="entry name" value="NamZ_C"/>
</dbReference>
<proteinExistence type="predicted"/>
<dbReference type="InterPro" id="IPR048502">
    <property type="entry name" value="NamZ_N"/>
</dbReference>
<dbReference type="GO" id="GO:0033922">
    <property type="term" value="F:peptidoglycan beta-N-acetylmuramidase activity"/>
    <property type="evidence" value="ECO:0007669"/>
    <property type="project" value="InterPro"/>
</dbReference>